<dbReference type="PANTHER" id="PTHR30265:SF7">
    <property type="entry name" value="TRANSCRIPTION ANTITERMINATION PROTEIN RFAH"/>
    <property type="match status" value="1"/>
</dbReference>
<dbReference type="SUPFAM" id="SSF82679">
    <property type="entry name" value="N-utilization substance G protein NusG, N-terminal domain"/>
    <property type="match status" value="1"/>
</dbReference>
<reference evidence="5" key="1">
    <citation type="submission" date="2023-08" db="EMBL/GenBank/DDBJ databases">
        <title>New molecular markers tilS and rpoB for phylogenetic and monitoring studies of the genus Thiothrix biodiversity.</title>
        <authorList>
            <person name="Ravin N.V."/>
            <person name="Smolyakov D."/>
            <person name="Markov N.D."/>
            <person name="Beletsky A.V."/>
            <person name="Mardanov A.V."/>
            <person name="Rudenko T.S."/>
            <person name="Grabovich M.Y."/>
        </authorList>
    </citation>
    <scope>NUCLEOTIDE SEQUENCE</scope>
    <source>
        <strain evidence="5">DNT52</strain>
    </source>
</reference>
<dbReference type="CDD" id="cd06091">
    <property type="entry name" value="KOW_NusG"/>
    <property type="match status" value="1"/>
</dbReference>
<dbReference type="InterPro" id="IPR043425">
    <property type="entry name" value="NusG-like"/>
</dbReference>
<keyword evidence="1" id="KW-0889">Transcription antitermination</keyword>
<dbReference type="EMBL" id="CP133217">
    <property type="protein sequence ID" value="WML88518.1"/>
    <property type="molecule type" value="Genomic_DNA"/>
</dbReference>
<dbReference type="NCBIfam" id="TIGR01955">
    <property type="entry name" value="RfaH"/>
    <property type="match status" value="1"/>
</dbReference>
<evidence type="ECO:0000256" key="2">
    <source>
        <dbReference type="ARBA" id="ARBA00023015"/>
    </source>
</evidence>
<protein>
    <submittedName>
        <fullName evidence="5">Transcription/translation regulatory transformer protein RfaH</fullName>
    </submittedName>
</protein>
<dbReference type="AlphaFoldDB" id="A0AA51MQN8"/>
<dbReference type="SUPFAM" id="SSF50104">
    <property type="entry name" value="Translation proteins SH3-like domain"/>
    <property type="match status" value="1"/>
</dbReference>
<evidence type="ECO:0000256" key="1">
    <source>
        <dbReference type="ARBA" id="ARBA00022814"/>
    </source>
</evidence>
<gene>
    <name evidence="5" type="primary">rfaH</name>
    <name evidence="5" type="ORF">RCG00_09105</name>
</gene>
<dbReference type="InterPro" id="IPR036735">
    <property type="entry name" value="NGN_dom_sf"/>
</dbReference>
<dbReference type="SMART" id="SM00738">
    <property type="entry name" value="NGN"/>
    <property type="match status" value="1"/>
</dbReference>
<evidence type="ECO:0000256" key="3">
    <source>
        <dbReference type="ARBA" id="ARBA00023163"/>
    </source>
</evidence>
<sequence length="171" mass="19738">MSVNTARNWFLLTSRPHKDEVAEFHLRNQGYDVYRPLAKRLRTQRGKAITKIESLFPRYMFIHLDKGVNDNWAPIRSTTGISNFVRFGLEPACVPDELIIGLKEQEALFGERSIDLDRYHTGDKVIITEGPFRGLEAIFQQYDGEERVMVLLEILHKPTKLKLNPGHLYAA</sequence>
<organism evidence="5">
    <name type="scientific">Thiothrix subterranea</name>
    <dbReference type="NCBI Taxonomy" id="2735563"/>
    <lineage>
        <taxon>Bacteria</taxon>
        <taxon>Pseudomonadati</taxon>
        <taxon>Pseudomonadota</taxon>
        <taxon>Gammaproteobacteria</taxon>
        <taxon>Thiotrichales</taxon>
        <taxon>Thiotrichaceae</taxon>
        <taxon>Thiothrix</taxon>
    </lineage>
</organism>
<accession>A0AA51MQN8</accession>
<dbReference type="CDD" id="cd09892">
    <property type="entry name" value="NGN_SP_RfaH"/>
    <property type="match status" value="1"/>
</dbReference>
<proteinExistence type="predicted"/>
<dbReference type="GO" id="GO:0005829">
    <property type="term" value="C:cytosol"/>
    <property type="evidence" value="ECO:0007669"/>
    <property type="project" value="TreeGrafter"/>
</dbReference>
<dbReference type="NCBIfam" id="NF006534">
    <property type="entry name" value="PRK09014.1"/>
    <property type="match status" value="1"/>
</dbReference>
<name>A0AA51MQN8_9GAMM</name>
<keyword evidence="3" id="KW-0804">Transcription</keyword>
<dbReference type="Proteomes" id="UP001229862">
    <property type="component" value="Chromosome"/>
</dbReference>
<dbReference type="InterPro" id="IPR010215">
    <property type="entry name" value="Transcription_antiterm_RfaH"/>
</dbReference>
<feature type="domain" description="NusG-like N-terminal" evidence="4">
    <location>
        <begin position="6"/>
        <end position="106"/>
    </location>
</feature>
<dbReference type="InterPro" id="IPR006645">
    <property type="entry name" value="NGN-like_dom"/>
</dbReference>
<keyword evidence="2" id="KW-0805">Transcription regulation</keyword>
<dbReference type="GO" id="GO:0031564">
    <property type="term" value="P:transcription antitermination"/>
    <property type="evidence" value="ECO:0007669"/>
    <property type="project" value="UniProtKB-KW"/>
</dbReference>
<dbReference type="PANTHER" id="PTHR30265">
    <property type="entry name" value="RHO-INTERACTING TRANSCRIPTION TERMINATION FACTOR NUSG"/>
    <property type="match status" value="1"/>
</dbReference>
<evidence type="ECO:0000259" key="4">
    <source>
        <dbReference type="SMART" id="SM00738"/>
    </source>
</evidence>
<dbReference type="RefSeq" id="WP_202716174.1">
    <property type="nucleotide sequence ID" value="NZ_CP053482.1"/>
</dbReference>
<dbReference type="Pfam" id="PF02357">
    <property type="entry name" value="NusG"/>
    <property type="match status" value="1"/>
</dbReference>
<evidence type="ECO:0000313" key="5">
    <source>
        <dbReference type="EMBL" id="WML88518.1"/>
    </source>
</evidence>
<dbReference type="InterPro" id="IPR008991">
    <property type="entry name" value="Translation_prot_SH3-like_sf"/>
</dbReference>
<dbReference type="GO" id="GO:0006354">
    <property type="term" value="P:DNA-templated transcription elongation"/>
    <property type="evidence" value="ECO:0007669"/>
    <property type="project" value="InterPro"/>
</dbReference>
<dbReference type="Gene3D" id="3.30.70.940">
    <property type="entry name" value="NusG, N-terminal domain"/>
    <property type="match status" value="1"/>
</dbReference>